<feature type="domain" description="Alanine dehydrogenase/pyridine nucleotide transhydrogenase N-terminal" evidence="8">
    <location>
        <begin position="25"/>
        <end position="158"/>
    </location>
</feature>
<evidence type="ECO:0000256" key="3">
    <source>
        <dbReference type="ARBA" id="ARBA00023002"/>
    </source>
</evidence>
<dbReference type="SMART" id="SM01003">
    <property type="entry name" value="AlaDh_PNT_N"/>
    <property type="match status" value="1"/>
</dbReference>
<accession>A0A4P9X057</accession>
<dbReference type="Pfam" id="PF05222">
    <property type="entry name" value="AlaDh_PNT_N"/>
    <property type="match status" value="1"/>
</dbReference>
<dbReference type="Pfam" id="PF16653">
    <property type="entry name" value="Sacchrp_dh_C"/>
    <property type="match status" value="1"/>
</dbReference>
<evidence type="ECO:0000259" key="8">
    <source>
        <dbReference type="SMART" id="SM01003"/>
    </source>
</evidence>
<dbReference type="GO" id="GO:0019878">
    <property type="term" value="P:lysine biosynthetic process via aminoadipic acid"/>
    <property type="evidence" value="ECO:0007669"/>
    <property type="project" value="TreeGrafter"/>
</dbReference>
<name>A0A4P9X057_9FUNG</name>
<evidence type="ECO:0000313" key="9">
    <source>
        <dbReference type="EMBL" id="RKO99111.1"/>
    </source>
</evidence>
<dbReference type="Gene3D" id="3.30.360.10">
    <property type="entry name" value="Dihydrodipicolinate Reductase, domain 2"/>
    <property type="match status" value="1"/>
</dbReference>
<comment type="pathway">
    <text evidence="2">Amino-acid degradation; L-lysine degradation via saccharopine pathway; glutaryl-CoA from L-lysine: step 2/6.</text>
</comment>
<evidence type="ECO:0000256" key="4">
    <source>
        <dbReference type="ARBA" id="ARBA00023154"/>
    </source>
</evidence>
<comment type="similarity">
    <text evidence="6">In the C-terminal section; belongs to the saccharopine dehydrogenase family.</text>
</comment>
<dbReference type="PANTHER" id="PTHR11133:SF22">
    <property type="entry name" value="ALPHA-AMINOADIPIC SEMIALDEHYDE SYNTHASE, MITOCHONDRIAL"/>
    <property type="match status" value="1"/>
</dbReference>
<evidence type="ECO:0000256" key="6">
    <source>
        <dbReference type="ARBA" id="ARBA00025744"/>
    </source>
</evidence>
<dbReference type="GO" id="GO:0004753">
    <property type="term" value="F:saccharopine dehydrogenase activity"/>
    <property type="evidence" value="ECO:0007669"/>
    <property type="project" value="TreeGrafter"/>
</dbReference>
<dbReference type="CDD" id="cd12189">
    <property type="entry name" value="LKR_SDH_like"/>
    <property type="match status" value="1"/>
</dbReference>
<organism evidence="9 10">
    <name type="scientific">Caulochytrium protostelioides</name>
    <dbReference type="NCBI Taxonomy" id="1555241"/>
    <lineage>
        <taxon>Eukaryota</taxon>
        <taxon>Fungi</taxon>
        <taxon>Fungi incertae sedis</taxon>
        <taxon>Chytridiomycota</taxon>
        <taxon>Chytridiomycota incertae sedis</taxon>
        <taxon>Chytridiomycetes</taxon>
        <taxon>Caulochytriales</taxon>
        <taxon>Caulochytriaceae</taxon>
        <taxon>Caulochytrium</taxon>
    </lineage>
</organism>
<dbReference type="InterPro" id="IPR032095">
    <property type="entry name" value="Sacchrp_dh-like_C"/>
</dbReference>
<evidence type="ECO:0000256" key="1">
    <source>
        <dbReference type="ARBA" id="ARBA00004682"/>
    </source>
</evidence>
<reference evidence="10" key="1">
    <citation type="journal article" date="2018" name="Nat. Microbiol.">
        <title>Leveraging single-cell genomics to expand the fungal tree of life.</title>
        <authorList>
            <person name="Ahrendt S.R."/>
            <person name="Quandt C.A."/>
            <person name="Ciobanu D."/>
            <person name="Clum A."/>
            <person name="Salamov A."/>
            <person name="Andreopoulos B."/>
            <person name="Cheng J.F."/>
            <person name="Woyke T."/>
            <person name="Pelin A."/>
            <person name="Henrissat B."/>
            <person name="Reynolds N.K."/>
            <person name="Benny G.L."/>
            <person name="Smith M.E."/>
            <person name="James T.Y."/>
            <person name="Grigoriev I.V."/>
        </authorList>
    </citation>
    <scope>NUCLEOTIDE SEQUENCE [LARGE SCALE GENOMIC DNA]</scope>
    <source>
        <strain evidence="10">ATCC 52028</strain>
    </source>
</reference>
<keyword evidence="4" id="KW-0457">Lysine biosynthesis</keyword>
<sequence>MIANDGRLGRSPLGAVGAIRDLTIGIRREDKNRWERRAPLTPDHVDTLLKTCPDLRVLVEPSTRRVFDDAAYTAVGAELVPDLRAADAVLGVKEVPAAQLLRNKTYCFFSHTRKGQPYNMPLLRAVLDKQVRLVDYELMTDAESGKRLVQFSGFAGSAGFVDGLHALGQRLLALGYATPFLHVPMSYVHYSRADARARLHRVGHDIAQHGFPAALGPVVIGFTGAGAVARGALAMTEDLPVTWVRKDELARLHTQYDRRRLYAIQVLKEDHLVNGHGAYDAAEYAAHPQRYRSTFAAEIAPYLRMMVNGIYWSEPQPRLLTNADLPRISGQLLTIADISADMGGSIQFVTAATDLDQPAYMARLDKNGNDLGDPHATQCMVVDNLPTEFPREASEHFGNALLPHLQRWIRGDDDPQHVFARATIAADGRLAPDHVGLEAALAQYAAPRRPPAANRVLVLGSGFVAGPLVRYLQQIGVALTIASNQVSEAEALVAELPCSDGVTVMPLDLGDAASTANAGSLDTLLAQYDAVVSLVPATMHLAVAESAIRARVPMVTASYISPAMQALDSAAVAAGVPILNEVGLDPGIDHLTACAMFDQIRREGGTLTEFISWCGGLPAPEDADNPLGYKFSWSPRGVLLAALNPATYRMDGADAHVASILDAVQAPLRIRGFALEGLANRDSTQYIARYGLPPDIATCFRGTLRYPGFAELMRVFKRVGLLDTEKRVVASTWADLMDLSASPSHAQPQLERRGIDPVSAARAIACLQQLGMLPASEDAAAAPHRPQQGVSHLDAFCARLQQQLVYAPGERDLVVMQHQFGLTLPTHRERRTSTLVVYGDPEGDSAMAKTVGLPAAIATELVLRGGVSPGVHAPMAPSIYEPMLAKLVAAGIVFKEQVQRL</sequence>
<dbReference type="SUPFAM" id="SSF51735">
    <property type="entry name" value="NAD(P)-binding Rossmann-fold domains"/>
    <property type="match status" value="1"/>
</dbReference>
<dbReference type="Proteomes" id="UP000274922">
    <property type="component" value="Unassembled WGS sequence"/>
</dbReference>
<proteinExistence type="inferred from homology"/>
<keyword evidence="4" id="KW-0028">Amino-acid biosynthesis</keyword>
<feature type="domain" description="Alanine dehydrogenase/pyridine nucleotide transhydrogenase NAD(H)-binding" evidence="7">
    <location>
        <begin position="204"/>
        <end position="377"/>
    </location>
</feature>
<dbReference type="SMART" id="SM01002">
    <property type="entry name" value="AlaDh_PNT_C"/>
    <property type="match status" value="1"/>
</dbReference>
<comment type="pathway">
    <text evidence="1">Amino-acid degradation; L-lysine degradation via saccharopine pathway; glutaryl-CoA from L-lysine: step 1/6.</text>
</comment>
<dbReference type="Gene3D" id="3.40.50.720">
    <property type="entry name" value="NAD(P)-binding Rossmann-like Domain"/>
    <property type="match status" value="2"/>
</dbReference>
<keyword evidence="5" id="KW-0511">Multifunctional enzyme</keyword>
<evidence type="ECO:0000256" key="5">
    <source>
        <dbReference type="ARBA" id="ARBA00023268"/>
    </source>
</evidence>
<gene>
    <name evidence="9" type="ORF">CXG81DRAFT_30296</name>
</gene>
<dbReference type="GO" id="GO:0005737">
    <property type="term" value="C:cytoplasm"/>
    <property type="evidence" value="ECO:0007669"/>
    <property type="project" value="TreeGrafter"/>
</dbReference>
<evidence type="ECO:0000259" key="7">
    <source>
        <dbReference type="SMART" id="SM01002"/>
    </source>
</evidence>
<keyword evidence="3" id="KW-0560">Oxidoreductase</keyword>
<keyword evidence="10" id="KW-1185">Reference proteome</keyword>
<dbReference type="InterPro" id="IPR036291">
    <property type="entry name" value="NAD(P)-bd_dom_sf"/>
</dbReference>
<dbReference type="InterPro" id="IPR005097">
    <property type="entry name" value="Sacchrp_dh_NADP-bd"/>
</dbReference>
<protein>
    <submittedName>
        <fullName evidence="9">Uncharacterized protein</fullName>
    </submittedName>
</protein>
<evidence type="ECO:0000313" key="10">
    <source>
        <dbReference type="Proteomes" id="UP000274922"/>
    </source>
</evidence>
<dbReference type="InterPro" id="IPR051168">
    <property type="entry name" value="AASS"/>
</dbReference>
<dbReference type="InterPro" id="IPR007886">
    <property type="entry name" value="AlaDH/PNT_N"/>
</dbReference>
<dbReference type="SUPFAM" id="SSF52283">
    <property type="entry name" value="Formate/glycerate dehydrogenase catalytic domain-like"/>
    <property type="match status" value="1"/>
</dbReference>
<dbReference type="UniPathway" id="UPA00868">
    <property type="reaction ID" value="UER00835"/>
</dbReference>
<dbReference type="Pfam" id="PF03435">
    <property type="entry name" value="Sacchrp_dh_NADP"/>
    <property type="match status" value="1"/>
</dbReference>
<dbReference type="Gene3D" id="1.10.1870.10">
    <property type="entry name" value="Domain 3, Saccharopine reductase"/>
    <property type="match status" value="1"/>
</dbReference>
<dbReference type="AlphaFoldDB" id="A0A4P9X057"/>
<dbReference type="PANTHER" id="PTHR11133">
    <property type="entry name" value="SACCHAROPINE DEHYDROGENASE"/>
    <property type="match status" value="1"/>
</dbReference>
<dbReference type="STRING" id="1555241.A0A4P9X057"/>
<evidence type="ECO:0000256" key="2">
    <source>
        <dbReference type="ARBA" id="ARBA00004720"/>
    </source>
</evidence>
<dbReference type="EMBL" id="ML014319">
    <property type="protein sequence ID" value="RKO99111.1"/>
    <property type="molecule type" value="Genomic_DNA"/>
</dbReference>
<dbReference type="GO" id="GO:0033512">
    <property type="term" value="P:L-lysine catabolic process to acetyl-CoA via saccharopine"/>
    <property type="evidence" value="ECO:0007669"/>
    <property type="project" value="UniProtKB-UniPathway"/>
</dbReference>
<dbReference type="SUPFAM" id="SSF55347">
    <property type="entry name" value="Glyceraldehyde-3-phosphate dehydrogenase-like, C-terminal domain"/>
    <property type="match status" value="1"/>
</dbReference>
<dbReference type="OrthoDB" id="10059875at2759"/>
<dbReference type="InterPro" id="IPR007698">
    <property type="entry name" value="AlaDH/PNT_NAD(H)-bd"/>
</dbReference>